<organism evidence="2 3">
    <name type="scientific">Brevundimonas terrae</name>
    <dbReference type="NCBI Taxonomy" id="363631"/>
    <lineage>
        <taxon>Bacteria</taxon>
        <taxon>Pseudomonadati</taxon>
        <taxon>Pseudomonadota</taxon>
        <taxon>Alphaproteobacteria</taxon>
        <taxon>Caulobacterales</taxon>
        <taxon>Caulobacteraceae</taxon>
        <taxon>Brevundimonas</taxon>
    </lineage>
</organism>
<keyword evidence="3" id="KW-1185">Reference proteome</keyword>
<gene>
    <name evidence="2" type="ORF">GCM10009093_15080</name>
</gene>
<protein>
    <submittedName>
        <fullName evidence="2">Uncharacterized protein</fullName>
    </submittedName>
</protein>
<evidence type="ECO:0000256" key="1">
    <source>
        <dbReference type="SAM" id="MobiDB-lite"/>
    </source>
</evidence>
<dbReference type="Proteomes" id="UP001500791">
    <property type="component" value="Unassembled WGS sequence"/>
</dbReference>
<evidence type="ECO:0000313" key="2">
    <source>
        <dbReference type="EMBL" id="GAA0389439.1"/>
    </source>
</evidence>
<reference evidence="2 3" key="1">
    <citation type="journal article" date="2019" name="Int. J. Syst. Evol. Microbiol.">
        <title>The Global Catalogue of Microorganisms (GCM) 10K type strain sequencing project: providing services to taxonomists for standard genome sequencing and annotation.</title>
        <authorList>
            <consortium name="The Broad Institute Genomics Platform"/>
            <consortium name="The Broad Institute Genome Sequencing Center for Infectious Disease"/>
            <person name="Wu L."/>
            <person name="Ma J."/>
        </authorList>
    </citation>
    <scope>NUCLEOTIDE SEQUENCE [LARGE SCALE GENOMIC DNA]</scope>
    <source>
        <strain evidence="2 3">JCM 13476</strain>
    </source>
</reference>
<dbReference type="EMBL" id="BAAAEJ010000007">
    <property type="protein sequence ID" value="GAA0389439.1"/>
    <property type="molecule type" value="Genomic_DNA"/>
</dbReference>
<accession>A0ABN0YB13</accession>
<evidence type="ECO:0000313" key="3">
    <source>
        <dbReference type="Proteomes" id="UP001500791"/>
    </source>
</evidence>
<sequence>MVGAGGAGNGQTQAHTPLGINGRALAATAQHGSGTHTKRGGTKALQNCASGRAEQRHYRLQ</sequence>
<proteinExistence type="predicted"/>
<feature type="region of interest" description="Disordered" evidence="1">
    <location>
        <begin position="1"/>
        <end position="61"/>
    </location>
</feature>
<comment type="caution">
    <text evidence="2">The sequence shown here is derived from an EMBL/GenBank/DDBJ whole genome shotgun (WGS) entry which is preliminary data.</text>
</comment>
<name>A0ABN0YB13_9CAUL</name>